<dbReference type="Proteomes" id="UP000326877">
    <property type="component" value="Unassembled WGS sequence"/>
</dbReference>
<gene>
    <name evidence="2" type="ORF">BDV23DRAFT_189211</name>
</gene>
<dbReference type="OrthoDB" id="5428775at2759"/>
<sequence length="434" mass="49478">MEGFTSYHLQDITCKGPQGHKRPPYASIAILDPIITIEKRHGKYHIAARFNIETAILDYASRDSDGRELFFQDICLQYRSPWDNENLLMKPESDPTAALTVSRGFTSSTSATVGATASQTPSGNVSLGLTRSKSLTVEYAMTSWSLSAHCVVNDGELALDDDNDNAVRYQWFWAGTQDESRRLSSDLRHAVKRHVVVKRIVSEEAVCPLEDKPKNKANSEDASGTTMSRPEDDDEDDDDDCDDEDEEGTDNQERNEPHPTQTKGASPENPNPKREVEHESKHKLIHTWKSLLEFNFSVKIRVKKRLSRLQRFALFTSNDVRGRYLRPVYTENFGFEAPPLKEMIPSSDTADISTLLNQIKKDYEGKLDELPEKDFLELASAHVQRETIRTTQWHRTRNQETNRKVNQKVDLNKKLERLFGAVNGAQSRRYVMQM</sequence>
<organism evidence="2">
    <name type="scientific">Petromyces alliaceus</name>
    <name type="common">Aspergillus alliaceus</name>
    <dbReference type="NCBI Taxonomy" id="209559"/>
    <lineage>
        <taxon>Eukaryota</taxon>
        <taxon>Fungi</taxon>
        <taxon>Dikarya</taxon>
        <taxon>Ascomycota</taxon>
        <taxon>Pezizomycotina</taxon>
        <taxon>Eurotiomycetes</taxon>
        <taxon>Eurotiomycetidae</taxon>
        <taxon>Eurotiales</taxon>
        <taxon>Aspergillaceae</taxon>
        <taxon>Aspergillus</taxon>
        <taxon>Aspergillus subgen. Circumdati</taxon>
    </lineage>
</organism>
<feature type="compositionally biased region" description="Basic and acidic residues" evidence="1">
    <location>
        <begin position="271"/>
        <end position="281"/>
    </location>
</feature>
<feature type="region of interest" description="Disordered" evidence="1">
    <location>
        <begin position="211"/>
        <end position="281"/>
    </location>
</feature>
<accession>A0A5N7BSF6</accession>
<name>A0A5N7BSF6_PETAA</name>
<evidence type="ECO:0000256" key="1">
    <source>
        <dbReference type="SAM" id="MobiDB-lite"/>
    </source>
</evidence>
<reference evidence="2" key="1">
    <citation type="submission" date="2019-04" db="EMBL/GenBank/DDBJ databases">
        <title>Friends and foes A comparative genomics studyof 23 Aspergillus species from section Flavi.</title>
        <authorList>
            <consortium name="DOE Joint Genome Institute"/>
            <person name="Kjaerbolling I."/>
            <person name="Vesth T."/>
            <person name="Frisvad J.C."/>
            <person name="Nybo J.L."/>
            <person name="Theobald S."/>
            <person name="Kildgaard S."/>
            <person name="Isbrandt T."/>
            <person name="Kuo A."/>
            <person name="Sato A."/>
            <person name="Lyhne E.K."/>
            <person name="Kogle M.E."/>
            <person name="Wiebenga A."/>
            <person name="Kun R.S."/>
            <person name="Lubbers R.J."/>
            <person name="Makela M.R."/>
            <person name="Barry K."/>
            <person name="Chovatia M."/>
            <person name="Clum A."/>
            <person name="Daum C."/>
            <person name="Haridas S."/>
            <person name="He G."/>
            <person name="LaButti K."/>
            <person name="Lipzen A."/>
            <person name="Mondo S."/>
            <person name="Riley R."/>
            <person name="Salamov A."/>
            <person name="Simmons B.A."/>
            <person name="Magnuson J.K."/>
            <person name="Henrissat B."/>
            <person name="Mortensen U.H."/>
            <person name="Larsen T.O."/>
            <person name="Devries R.P."/>
            <person name="Grigoriev I.V."/>
            <person name="Machida M."/>
            <person name="Baker S.E."/>
            <person name="Andersen M.R."/>
        </authorList>
    </citation>
    <scope>NUCLEOTIDE SEQUENCE [LARGE SCALE GENOMIC DNA]</scope>
    <source>
        <strain evidence="2">IBT 14317</strain>
    </source>
</reference>
<dbReference type="EMBL" id="ML735372">
    <property type="protein sequence ID" value="KAE8384467.1"/>
    <property type="molecule type" value="Genomic_DNA"/>
</dbReference>
<evidence type="ECO:0000313" key="2">
    <source>
        <dbReference type="EMBL" id="KAE8384467.1"/>
    </source>
</evidence>
<feature type="compositionally biased region" description="Acidic residues" evidence="1">
    <location>
        <begin position="231"/>
        <end position="250"/>
    </location>
</feature>
<proteinExistence type="predicted"/>
<dbReference type="AlphaFoldDB" id="A0A5N7BSF6"/>
<protein>
    <submittedName>
        <fullName evidence="2">Uncharacterized protein</fullName>
    </submittedName>
</protein>